<evidence type="ECO:0000259" key="5">
    <source>
        <dbReference type="PROSITE" id="PS51635"/>
    </source>
</evidence>
<dbReference type="InterPro" id="IPR050301">
    <property type="entry name" value="NTE"/>
</dbReference>
<name>A0A0M8K4Y1_9CHLR</name>
<keyword evidence="7" id="KW-1185">Reference proteome</keyword>
<sequence length="291" mass="32453">MPDMLVGTSVGAVNAAFLAVDPTPRGAYRLADIWRRVRKDDLYPGTHLTALWNTIRGREGLFSNANWFAFLQKHTPAKRFGDLRIPAYAVATDLETGRQVVFGDNPDDPIVDALMASTALPPLHPPWVYEGRRLIDGGAVADLPVRVAIERGATEIIALNLANPHTPGEQLRSLVGIMNRAVSVLIWRHVEADLEHAAMLGNVRLRTIDLRVEMTLAPWDFSQTSRLIAEGRNITRRALEADPYQLTPPQQRLRDRLAETLSVKTASMFRKTTAWMRRNAASSPETRNARP</sequence>
<dbReference type="SUPFAM" id="SSF52151">
    <property type="entry name" value="FabD/lysophospholipase-like"/>
    <property type="match status" value="1"/>
</dbReference>
<dbReference type="Gene3D" id="3.40.1090.10">
    <property type="entry name" value="Cytosolic phospholipase A2 catalytic domain"/>
    <property type="match status" value="1"/>
</dbReference>
<protein>
    <submittedName>
        <fullName evidence="6">NTE family protein</fullName>
    </submittedName>
</protein>
<feature type="short sequence motif" description="GXSXG" evidence="4">
    <location>
        <begin position="7"/>
        <end position="11"/>
    </location>
</feature>
<proteinExistence type="predicted"/>
<dbReference type="EMBL" id="BBZA01000010">
    <property type="protein sequence ID" value="GAP61743.1"/>
    <property type="molecule type" value="Genomic_DNA"/>
</dbReference>
<reference evidence="6 7" key="1">
    <citation type="journal article" date="2015" name="Genome Announc.">
        <title>Draft Genome Sequence of a Heterotrophic Facultative Anaerobic Thermophilic Bacterium, Ardenticatena maritima Strain 110ST.</title>
        <authorList>
            <person name="Kawaichi S."/>
            <person name="Yoshida T."/>
            <person name="Sako Y."/>
            <person name="Nakamura R."/>
        </authorList>
    </citation>
    <scope>NUCLEOTIDE SEQUENCE [LARGE SCALE GENOMIC DNA]</scope>
    <source>
        <strain evidence="6 7">110S</strain>
    </source>
</reference>
<accession>A0A0M8K4Y1</accession>
<evidence type="ECO:0000256" key="4">
    <source>
        <dbReference type="PROSITE-ProRule" id="PRU01161"/>
    </source>
</evidence>
<feature type="domain" description="PNPLA" evidence="5">
    <location>
        <begin position="1"/>
        <end position="149"/>
    </location>
</feature>
<dbReference type="InterPro" id="IPR016035">
    <property type="entry name" value="Acyl_Trfase/lysoPLipase"/>
</dbReference>
<organism evidence="6 7">
    <name type="scientific">Ardenticatena maritima</name>
    <dbReference type="NCBI Taxonomy" id="872965"/>
    <lineage>
        <taxon>Bacteria</taxon>
        <taxon>Bacillati</taxon>
        <taxon>Chloroflexota</taxon>
        <taxon>Ardenticatenia</taxon>
        <taxon>Ardenticatenales</taxon>
        <taxon>Ardenticatenaceae</taxon>
        <taxon>Ardenticatena</taxon>
    </lineage>
</organism>
<dbReference type="InterPro" id="IPR002641">
    <property type="entry name" value="PNPLA_dom"/>
</dbReference>
<feature type="short sequence motif" description="DGA/G" evidence="4">
    <location>
        <begin position="136"/>
        <end position="138"/>
    </location>
</feature>
<dbReference type="Proteomes" id="UP000037784">
    <property type="component" value="Unassembled WGS sequence"/>
</dbReference>
<keyword evidence="2 4" id="KW-0442">Lipid degradation</keyword>
<dbReference type="Pfam" id="PF01734">
    <property type="entry name" value="Patatin"/>
    <property type="match status" value="1"/>
</dbReference>
<dbReference type="PANTHER" id="PTHR14226:SF29">
    <property type="entry name" value="NEUROPATHY TARGET ESTERASE SWS"/>
    <property type="match status" value="1"/>
</dbReference>
<gene>
    <name evidence="6" type="ORF">ARMA_0166</name>
</gene>
<evidence type="ECO:0000313" key="7">
    <source>
        <dbReference type="Proteomes" id="UP000037784"/>
    </source>
</evidence>
<reference evidence="7" key="2">
    <citation type="submission" date="2015-08" db="EMBL/GenBank/DDBJ databases">
        <title>Draft Genome Sequence of a Heterotrophic Facultative Anaerobic Bacterium Ardenticatena maritima Strain 110S.</title>
        <authorList>
            <person name="Kawaichi S."/>
            <person name="Yoshida T."/>
            <person name="Sako Y."/>
            <person name="Nakamura R."/>
        </authorList>
    </citation>
    <scope>NUCLEOTIDE SEQUENCE [LARGE SCALE GENOMIC DNA]</scope>
    <source>
        <strain evidence="7">110S</strain>
    </source>
</reference>
<evidence type="ECO:0000256" key="1">
    <source>
        <dbReference type="ARBA" id="ARBA00022801"/>
    </source>
</evidence>
<evidence type="ECO:0000256" key="2">
    <source>
        <dbReference type="ARBA" id="ARBA00022963"/>
    </source>
</evidence>
<keyword evidence="1 4" id="KW-0378">Hydrolase</keyword>
<dbReference type="GO" id="GO:0016787">
    <property type="term" value="F:hydrolase activity"/>
    <property type="evidence" value="ECO:0007669"/>
    <property type="project" value="UniProtKB-UniRule"/>
</dbReference>
<evidence type="ECO:0000313" key="6">
    <source>
        <dbReference type="EMBL" id="GAP61743.1"/>
    </source>
</evidence>
<evidence type="ECO:0000256" key="3">
    <source>
        <dbReference type="ARBA" id="ARBA00023098"/>
    </source>
</evidence>
<comment type="caution">
    <text evidence="4">Lacks conserved residue(s) required for the propagation of feature annotation.</text>
</comment>
<dbReference type="PANTHER" id="PTHR14226">
    <property type="entry name" value="NEUROPATHY TARGET ESTERASE/SWISS CHEESE D.MELANOGASTER"/>
    <property type="match status" value="1"/>
</dbReference>
<feature type="active site" description="Proton acceptor" evidence="4">
    <location>
        <position position="136"/>
    </location>
</feature>
<dbReference type="PROSITE" id="PS51635">
    <property type="entry name" value="PNPLA"/>
    <property type="match status" value="1"/>
</dbReference>
<feature type="active site" description="Nucleophile" evidence="4">
    <location>
        <position position="9"/>
    </location>
</feature>
<dbReference type="GO" id="GO:0016042">
    <property type="term" value="P:lipid catabolic process"/>
    <property type="evidence" value="ECO:0007669"/>
    <property type="project" value="UniProtKB-UniRule"/>
</dbReference>
<dbReference type="InParanoid" id="A0A0M8K4Y1"/>
<keyword evidence="3 4" id="KW-0443">Lipid metabolism</keyword>
<comment type="caution">
    <text evidence="6">The sequence shown here is derived from an EMBL/GenBank/DDBJ whole genome shotgun (WGS) entry which is preliminary data.</text>
</comment>
<dbReference type="AlphaFoldDB" id="A0A0M8K4Y1"/>